<feature type="compositionally biased region" description="Low complexity" evidence="8">
    <location>
        <begin position="195"/>
        <end position="211"/>
    </location>
</feature>
<feature type="signal peptide" evidence="9">
    <location>
        <begin position="1"/>
        <end position="17"/>
    </location>
</feature>
<dbReference type="AlphaFoldDB" id="A0A1I7U5Q6"/>
<evidence type="ECO:0000256" key="7">
    <source>
        <dbReference type="ARBA" id="ARBA00023121"/>
    </source>
</evidence>
<dbReference type="Gene3D" id="1.20.120.1100">
    <property type="match status" value="2"/>
</dbReference>
<dbReference type="GO" id="GO:0005576">
    <property type="term" value="C:extracellular region"/>
    <property type="evidence" value="ECO:0007669"/>
    <property type="project" value="UniProtKB-SubCell"/>
</dbReference>
<feature type="compositionally biased region" description="Polar residues" evidence="8">
    <location>
        <begin position="502"/>
        <end position="512"/>
    </location>
</feature>
<keyword evidence="6" id="KW-0175">Coiled coil</keyword>
<feature type="compositionally biased region" description="Basic and acidic residues" evidence="8">
    <location>
        <begin position="395"/>
        <end position="404"/>
    </location>
</feature>
<evidence type="ECO:0000256" key="6">
    <source>
        <dbReference type="ARBA" id="ARBA00023054"/>
    </source>
</evidence>
<sequence length="1175" mass="129038">MIRATLIFACLALAAFSAPIPEVPENYEDIPSEYKSLIPAEVAEHLKSITPEEKAILKDVAKGYKDFKSEDDFLNALKEKSPALHEKASKLHQIVKDKVNGLNDEAKAFVKKVIADGRKIHAQYLAGDKPTLDSLKATAKTHIDAYKALSQDAKDSISKEFPILTGFFKNFAMHRDTFTGPPKIANSSALLNKSMSDNSSSVYGNSGSGMSQHNHPLINQRERSFSKGVHSSHSHPNPSAKSRRRQKSANRLNKSSDFSRHENYANGNNGQQQSHGTYGAARGSVDMNKSSGGITLQGNNDYMFPEAPPAVAPKPMNPAARYLASRRDKNTGQGAGDPTNSNKALGGVVSQKENGSVVKSKQVGELLDSTKMDGQHQAGQNGINLNKSFGGFDRQQGDDSKSGDQKSICSKNLNKSFGGFDANGEKINTRYQQRLNKKLKRQQQKASNPDLLQEVTQKEVPAPDASVTPKAPLTVGVPSEDVPKTANPYFPSNGKIGGSQGNGNLLNKSSEPSHLGDHTDDSTQQKSHDSNVPPKCLVDMSKSFGGMTLQGNNGSVFTEVPSTVAPKAMNPAARYLASCRDKNTAQGTSDSTNLNKSLRGTKSNSQHQACQYGKGQGPKNPINLNKSFGGFNDQDGNSGKDHGSKSSKNLNKSFGGYAANGEKVSWQQKQRLDKKLKKQQQMASTPITPQEVTQKEVPTPEVSITSMAALTDSGSVEDASKKVAEDVPVNLNWSLPPGNLYQAFEEDEEVYFNHTIGTIQYLDEVDERYRPDRFKFSVFGTSIPSPGIEDDLDTVPESPAADSSGDPLIVDETIMEWNPVELMKKFNKPEFWKSSLEIEIPTVVGSDQEVKYVGYYNAHRCTLPTMPVLYAKPNICNFLHPETFELMNMPAGFLFNLYPTVPHQEGEFNNDKAKRLFERYHFKQCGSTPEELGVFQGYIFYSSQYMVTSDFAMQESASVEERNEIVDITGYNTSFSNEYNWKRVVEEAADCKIMIRATLIFACLALAALSAPIPEVPENFDDIPTEYKGLIPAEVAEHLKAITPEEKAALKDLALRHKEFKTEEEFKAALKEKSPSLYEKAGKLEALLTAKFEKLDASAQALVKKIIAKGRELHQQYLAGEKPSLDSLKELAKGYIAEYKALSDDAKATITAEFPILTGFFQNEKVQAIVGQYVN</sequence>
<dbReference type="WBParaSite" id="Csp11.Scaffold629.g15123.t1">
    <property type="protein sequence ID" value="Csp11.Scaffold629.g15123.t1"/>
    <property type="gene ID" value="Csp11.Scaffold629.g15123"/>
</dbReference>
<feature type="compositionally biased region" description="Polar residues" evidence="8">
    <location>
        <begin position="584"/>
        <end position="609"/>
    </location>
</feature>
<keyword evidence="4" id="KW-0964">Secreted</keyword>
<evidence type="ECO:0000256" key="4">
    <source>
        <dbReference type="ARBA" id="ARBA00022525"/>
    </source>
</evidence>
<comment type="similarity">
    <text evidence="2">Belongs to the fatty-acid and retinol-binding protein (FARBP) family.</text>
</comment>
<feature type="region of interest" description="Disordered" evidence="8">
    <location>
        <begin position="581"/>
        <end position="656"/>
    </location>
</feature>
<feature type="compositionally biased region" description="Polar residues" evidence="8">
    <location>
        <begin position="229"/>
        <end position="240"/>
    </location>
</feature>
<protein>
    <recommendedName>
        <fullName evidence="3">Fatty-acid and retinol-binding protein 1</fullName>
    </recommendedName>
</protein>
<evidence type="ECO:0000256" key="2">
    <source>
        <dbReference type="ARBA" id="ARBA00006648"/>
    </source>
</evidence>
<evidence type="ECO:0000256" key="1">
    <source>
        <dbReference type="ARBA" id="ARBA00004613"/>
    </source>
</evidence>
<reference evidence="11" key="1">
    <citation type="submission" date="2016-11" db="UniProtKB">
        <authorList>
            <consortium name="WormBaseParasite"/>
        </authorList>
    </citation>
    <scope>IDENTIFICATION</scope>
</reference>
<accession>A0A1I7U5Q6</accession>
<keyword evidence="7" id="KW-0446">Lipid-binding</keyword>
<dbReference type="GO" id="GO:0008289">
    <property type="term" value="F:lipid binding"/>
    <property type="evidence" value="ECO:0007669"/>
    <property type="project" value="UniProtKB-KW"/>
</dbReference>
<feature type="region of interest" description="Disordered" evidence="8">
    <location>
        <begin position="328"/>
        <end position="347"/>
    </location>
</feature>
<feature type="compositionally biased region" description="Polar residues" evidence="8">
    <location>
        <begin position="682"/>
        <end position="692"/>
    </location>
</feature>
<evidence type="ECO:0000256" key="3">
    <source>
        <dbReference type="ARBA" id="ARBA00017453"/>
    </source>
</evidence>
<evidence type="ECO:0000313" key="10">
    <source>
        <dbReference type="Proteomes" id="UP000095282"/>
    </source>
</evidence>
<feature type="compositionally biased region" description="Basic and acidic residues" evidence="8">
    <location>
        <begin position="514"/>
        <end position="529"/>
    </location>
</feature>
<feature type="compositionally biased region" description="Polar residues" evidence="8">
    <location>
        <begin position="377"/>
        <end position="387"/>
    </location>
</feature>
<feature type="chain" id="PRO_5009308443" description="Fatty-acid and retinol-binding protein 1" evidence="9">
    <location>
        <begin position="18"/>
        <end position="1175"/>
    </location>
</feature>
<name>A0A1I7U5Q6_9PELO</name>
<dbReference type="InterPro" id="IPR008632">
    <property type="entry name" value="Gp-FAR-1"/>
</dbReference>
<organism evidence="10 11">
    <name type="scientific">Caenorhabditis tropicalis</name>
    <dbReference type="NCBI Taxonomy" id="1561998"/>
    <lineage>
        <taxon>Eukaryota</taxon>
        <taxon>Metazoa</taxon>
        <taxon>Ecdysozoa</taxon>
        <taxon>Nematoda</taxon>
        <taxon>Chromadorea</taxon>
        <taxon>Rhabditida</taxon>
        <taxon>Rhabditina</taxon>
        <taxon>Rhabditomorpha</taxon>
        <taxon>Rhabditoidea</taxon>
        <taxon>Rhabditidae</taxon>
        <taxon>Peloderinae</taxon>
        <taxon>Caenorhabditis</taxon>
    </lineage>
</organism>
<feature type="region of interest" description="Disordered" evidence="8">
    <location>
        <begin position="195"/>
        <end position="294"/>
    </location>
</feature>
<comment type="subcellular location">
    <subcellularLocation>
        <location evidence="1">Secreted</location>
    </subcellularLocation>
</comment>
<evidence type="ECO:0000256" key="5">
    <source>
        <dbReference type="ARBA" id="ARBA00022729"/>
    </source>
</evidence>
<keyword evidence="5 9" id="KW-0732">Signal</keyword>
<evidence type="ECO:0000313" key="11">
    <source>
        <dbReference type="WBParaSite" id="Csp11.Scaffold629.g15123.t1"/>
    </source>
</evidence>
<evidence type="ECO:0000256" key="8">
    <source>
        <dbReference type="SAM" id="MobiDB-lite"/>
    </source>
</evidence>
<dbReference type="PANTHER" id="PTHR31418:SF7">
    <property type="entry name" value="FATTY-ACID AND RETINOL-BINDING PROTEIN 1"/>
    <property type="match status" value="1"/>
</dbReference>
<dbReference type="PANTHER" id="PTHR31418">
    <property type="entry name" value="FATTY-ACID AND RETINOL-BINDING PROTEIN 1"/>
    <property type="match status" value="1"/>
</dbReference>
<feature type="compositionally biased region" description="Polar residues" evidence="8">
    <location>
        <begin position="265"/>
        <end position="276"/>
    </location>
</feature>
<keyword evidence="10" id="KW-1185">Reference proteome</keyword>
<dbReference type="STRING" id="1561998.A0A1I7U5Q6"/>
<feature type="compositionally biased region" description="Polar residues" evidence="8">
    <location>
        <begin position="405"/>
        <end position="415"/>
    </location>
</feature>
<dbReference type="Pfam" id="PF05823">
    <property type="entry name" value="Gp-FAR-1"/>
    <property type="match status" value="2"/>
</dbReference>
<feature type="region of interest" description="Disordered" evidence="8">
    <location>
        <begin position="372"/>
        <end position="539"/>
    </location>
</feature>
<evidence type="ECO:0000256" key="9">
    <source>
        <dbReference type="SAM" id="SignalP"/>
    </source>
</evidence>
<feature type="region of interest" description="Disordered" evidence="8">
    <location>
        <begin position="678"/>
        <end position="697"/>
    </location>
</feature>
<dbReference type="Proteomes" id="UP000095282">
    <property type="component" value="Unplaced"/>
</dbReference>
<proteinExistence type="inferred from homology"/>